<keyword evidence="3" id="KW-1185">Reference proteome</keyword>
<sequence length="197" mass="22762">MNRFCHLPEEVVEGIVLRMSPKSLISCKRVCKSWHALINGKSFWKRQELTLDEIFTPFYSSGKRKQVMTLVTISGDRLPCVVEEISLPPAPKTEEKHFPKSISFHWRIQVSSHTRPSPQVLFFRIWIRVNPVGLNLRGCTWKDEELLMETKDGRIVSYNLATQKLRQLRIPGAVLGTTYADLCLESLVSIKREMLNH</sequence>
<name>A0AA88CZR8_FICCA</name>
<protein>
    <recommendedName>
        <fullName evidence="1">F-box domain-containing protein</fullName>
    </recommendedName>
</protein>
<evidence type="ECO:0000313" key="3">
    <source>
        <dbReference type="Proteomes" id="UP001187192"/>
    </source>
</evidence>
<evidence type="ECO:0000313" key="2">
    <source>
        <dbReference type="EMBL" id="GMN38305.1"/>
    </source>
</evidence>
<dbReference type="EMBL" id="BTGU01000008">
    <property type="protein sequence ID" value="GMN38305.1"/>
    <property type="molecule type" value="Genomic_DNA"/>
</dbReference>
<dbReference type="Proteomes" id="UP001187192">
    <property type="component" value="Unassembled WGS sequence"/>
</dbReference>
<dbReference type="SUPFAM" id="SSF81383">
    <property type="entry name" value="F-box domain"/>
    <property type="match status" value="1"/>
</dbReference>
<dbReference type="InterPro" id="IPR036047">
    <property type="entry name" value="F-box-like_dom_sf"/>
</dbReference>
<gene>
    <name evidence="2" type="ORF">TIFTF001_007541</name>
</gene>
<reference evidence="2" key="1">
    <citation type="submission" date="2023-07" db="EMBL/GenBank/DDBJ databases">
        <title>draft genome sequence of fig (Ficus carica).</title>
        <authorList>
            <person name="Takahashi T."/>
            <person name="Nishimura K."/>
        </authorList>
    </citation>
    <scope>NUCLEOTIDE SEQUENCE</scope>
</reference>
<feature type="domain" description="F-box" evidence="1">
    <location>
        <begin position="1"/>
        <end position="47"/>
    </location>
</feature>
<evidence type="ECO:0000259" key="1">
    <source>
        <dbReference type="PROSITE" id="PS50181"/>
    </source>
</evidence>
<organism evidence="2 3">
    <name type="scientific">Ficus carica</name>
    <name type="common">Common fig</name>
    <dbReference type="NCBI Taxonomy" id="3494"/>
    <lineage>
        <taxon>Eukaryota</taxon>
        <taxon>Viridiplantae</taxon>
        <taxon>Streptophyta</taxon>
        <taxon>Embryophyta</taxon>
        <taxon>Tracheophyta</taxon>
        <taxon>Spermatophyta</taxon>
        <taxon>Magnoliopsida</taxon>
        <taxon>eudicotyledons</taxon>
        <taxon>Gunneridae</taxon>
        <taxon>Pentapetalae</taxon>
        <taxon>rosids</taxon>
        <taxon>fabids</taxon>
        <taxon>Rosales</taxon>
        <taxon>Moraceae</taxon>
        <taxon>Ficeae</taxon>
        <taxon>Ficus</taxon>
    </lineage>
</organism>
<comment type="caution">
    <text evidence="2">The sequence shown here is derived from an EMBL/GenBank/DDBJ whole genome shotgun (WGS) entry which is preliminary data.</text>
</comment>
<dbReference type="InterPro" id="IPR001810">
    <property type="entry name" value="F-box_dom"/>
</dbReference>
<dbReference type="AlphaFoldDB" id="A0AA88CZR8"/>
<proteinExistence type="predicted"/>
<dbReference type="Pfam" id="PF00646">
    <property type="entry name" value="F-box"/>
    <property type="match status" value="1"/>
</dbReference>
<dbReference type="PROSITE" id="PS50181">
    <property type="entry name" value="FBOX"/>
    <property type="match status" value="1"/>
</dbReference>
<accession>A0AA88CZR8</accession>
<dbReference type="Gene3D" id="1.20.1280.50">
    <property type="match status" value="1"/>
</dbReference>
<dbReference type="SMART" id="SM00256">
    <property type="entry name" value="FBOX"/>
    <property type="match status" value="1"/>
</dbReference>